<evidence type="ECO:0000313" key="3">
    <source>
        <dbReference type="Proteomes" id="UP000800035"/>
    </source>
</evidence>
<sequence length="171" mass="19133">MPSKDEKQKSTKHSNSAQQQGQHSEPPPVKLKEEDVHQSAGLLVSNEEEKKEHDPPNHRKPTVLKPILKKSGYTSDKEKAPLTEKGFQNSGDGNSVGETATEVAGIPTKVRFNSTSQVYAATELTASASESEPRETVAQWMKSMDEMEEKEKEEMMKKKKKKKKRRSNVGE</sequence>
<feature type="region of interest" description="Disordered" evidence="1">
    <location>
        <begin position="1"/>
        <end position="99"/>
    </location>
</feature>
<dbReference type="Proteomes" id="UP000800035">
    <property type="component" value="Unassembled WGS sequence"/>
</dbReference>
<evidence type="ECO:0000313" key="2">
    <source>
        <dbReference type="EMBL" id="KAF1957424.1"/>
    </source>
</evidence>
<feature type="compositionally biased region" description="Polar residues" evidence="1">
    <location>
        <begin position="13"/>
        <end position="23"/>
    </location>
</feature>
<reference evidence="2" key="1">
    <citation type="journal article" date="2020" name="Stud. Mycol.">
        <title>101 Dothideomycetes genomes: a test case for predicting lifestyles and emergence of pathogens.</title>
        <authorList>
            <person name="Haridas S."/>
            <person name="Albert R."/>
            <person name="Binder M."/>
            <person name="Bloem J."/>
            <person name="Labutti K."/>
            <person name="Salamov A."/>
            <person name="Andreopoulos B."/>
            <person name="Baker S."/>
            <person name="Barry K."/>
            <person name="Bills G."/>
            <person name="Bluhm B."/>
            <person name="Cannon C."/>
            <person name="Castanera R."/>
            <person name="Culley D."/>
            <person name="Daum C."/>
            <person name="Ezra D."/>
            <person name="Gonzalez J."/>
            <person name="Henrissat B."/>
            <person name="Kuo A."/>
            <person name="Liang C."/>
            <person name="Lipzen A."/>
            <person name="Lutzoni F."/>
            <person name="Magnuson J."/>
            <person name="Mondo S."/>
            <person name="Nolan M."/>
            <person name="Ohm R."/>
            <person name="Pangilinan J."/>
            <person name="Park H.-J."/>
            <person name="Ramirez L."/>
            <person name="Alfaro M."/>
            <person name="Sun H."/>
            <person name="Tritt A."/>
            <person name="Yoshinaga Y."/>
            <person name="Zwiers L.-H."/>
            <person name="Turgeon B."/>
            <person name="Goodwin S."/>
            <person name="Spatafora J."/>
            <person name="Crous P."/>
            <person name="Grigoriev I."/>
        </authorList>
    </citation>
    <scope>NUCLEOTIDE SEQUENCE</scope>
    <source>
        <strain evidence="2">CBS 675.92</strain>
    </source>
</reference>
<name>A0A6A5TYK5_9PLEO</name>
<feature type="compositionally biased region" description="Polar residues" evidence="1">
    <location>
        <begin position="86"/>
        <end position="98"/>
    </location>
</feature>
<accession>A0A6A5TYK5</accession>
<feature type="region of interest" description="Disordered" evidence="1">
    <location>
        <begin position="144"/>
        <end position="171"/>
    </location>
</feature>
<keyword evidence="3" id="KW-1185">Reference proteome</keyword>
<feature type="compositionally biased region" description="Basic and acidic residues" evidence="1">
    <location>
        <begin position="47"/>
        <end position="57"/>
    </location>
</feature>
<protein>
    <submittedName>
        <fullName evidence="2">Uncharacterized protein</fullName>
    </submittedName>
</protein>
<feature type="compositionally biased region" description="Basic residues" evidence="1">
    <location>
        <begin position="157"/>
        <end position="171"/>
    </location>
</feature>
<dbReference type="EMBL" id="ML976989">
    <property type="protein sequence ID" value="KAF1957424.1"/>
    <property type="molecule type" value="Genomic_DNA"/>
</dbReference>
<evidence type="ECO:0000256" key="1">
    <source>
        <dbReference type="SAM" id="MobiDB-lite"/>
    </source>
</evidence>
<gene>
    <name evidence="2" type="ORF">CC80DRAFT_44314</name>
</gene>
<feature type="compositionally biased region" description="Basic and acidic residues" evidence="1">
    <location>
        <begin position="144"/>
        <end position="156"/>
    </location>
</feature>
<dbReference type="AlphaFoldDB" id="A0A6A5TYK5"/>
<proteinExistence type="predicted"/>
<organism evidence="2 3">
    <name type="scientific">Byssothecium circinans</name>
    <dbReference type="NCBI Taxonomy" id="147558"/>
    <lineage>
        <taxon>Eukaryota</taxon>
        <taxon>Fungi</taxon>
        <taxon>Dikarya</taxon>
        <taxon>Ascomycota</taxon>
        <taxon>Pezizomycotina</taxon>
        <taxon>Dothideomycetes</taxon>
        <taxon>Pleosporomycetidae</taxon>
        <taxon>Pleosporales</taxon>
        <taxon>Massarineae</taxon>
        <taxon>Massarinaceae</taxon>
        <taxon>Byssothecium</taxon>
    </lineage>
</organism>